<keyword evidence="6" id="KW-1185">Reference proteome</keyword>
<feature type="compositionally biased region" description="Polar residues" evidence="1">
    <location>
        <begin position="424"/>
        <end position="434"/>
    </location>
</feature>
<dbReference type="Pfam" id="PF14746">
    <property type="entry name" value="WASH-7_C"/>
    <property type="match status" value="1"/>
</dbReference>
<proteinExistence type="predicted"/>
<evidence type="ECO:0000256" key="1">
    <source>
        <dbReference type="SAM" id="MobiDB-lite"/>
    </source>
</evidence>
<evidence type="ECO:0000259" key="3">
    <source>
        <dbReference type="Pfam" id="PF14745"/>
    </source>
</evidence>
<dbReference type="AlphaFoldDB" id="A0A2I0TTV3"/>
<name>A0A2I0TTV3_LIMLA</name>
<evidence type="ECO:0000259" key="4">
    <source>
        <dbReference type="Pfam" id="PF14746"/>
    </source>
</evidence>
<gene>
    <name evidence="5" type="ORF">llap_12454</name>
</gene>
<sequence length="441" mass="51027">MNLHSKRVISDKKYSEQRLDVLSALVLAENTLNGPSTKQRRLIVSLALSVGTQMKTFKDEELIPLQLVLKKLDLISELTERVRAQCDCCFLYWHRAVFPIYLDDVYENAVDSARLHYMFSALRDCVPAMMHARHLESYEVLLECYDKEIMEVLNEGLDVLEIMRNIHVFVSRYLYNLNNQYPFERADKFNRGIRKLGITPDGQSYLDQFRQLISQIGNAMGYVRMIRSGGLHCCSSAIRQLDSVLSDLTRNFAEGTEYFKMLVDVFAPEFRSPKNMHLRNFYIIVPPLTLNFVEHSISCKEKLNKKNKSGAAFTDDGFAMGVAYILKLLDQYQEFDSLHWFQSVREKYVKEIRAVAKQQNVQSTNQDEKLLQTMNLTHKRLEVCLQEFELLYFSLSSARIFFRADKTAAEENQEKKEKEEESVKASNGDLSNPTPADPVVK</sequence>
<organism evidence="5 6">
    <name type="scientific">Limosa lapponica baueri</name>
    <dbReference type="NCBI Taxonomy" id="1758121"/>
    <lineage>
        <taxon>Eukaryota</taxon>
        <taxon>Metazoa</taxon>
        <taxon>Chordata</taxon>
        <taxon>Craniata</taxon>
        <taxon>Vertebrata</taxon>
        <taxon>Euteleostomi</taxon>
        <taxon>Archelosauria</taxon>
        <taxon>Archosauria</taxon>
        <taxon>Dinosauria</taxon>
        <taxon>Saurischia</taxon>
        <taxon>Theropoda</taxon>
        <taxon>Coelurosauria</taxon>
        <taxon>Aves</taxon>
        <taxon>Neognathae</taxon>
        <taxon>Neoaves</taxon>
        <taxon>Charadriiformes</taxon>
        <taxon>Scolopacidae</taxon>
        <taxon>Limosa</taxon>
    </lineage>
</organism>
<dbReference type="GO" id="GO:0071203">
    <property type="term" value="C:WASH complex"/>
    <property type="evidence" value="ECO:0007669"/>
    <property type="project" value="InterPro"/>
</dbReference>
<evidence type="ECO:0008006" key="7">
    <source>
        <dbReference type="Google" id="ProtNLM"/>
    </source>
</evidence>
<reference evidence="6" key="1">
    <citation type="submission" date="2017-11" db="EMBL/GenBank/DDBJ databases">
        <authorList>
            <person name="Lima N.C."/>
            <person name="Parody-Merino A.M."/>
            <person name="Battley P.F."/>
            <person name="Fidler A.E."/>
            <person name="Prosdocimi F."/>
        </authorList>
    </citation>
    <scope>NUCLEOTIDE SEQUENCE [LARGE SCALE GENOMIC DNA]</scope>
</reference>
<reference evidence="6" key="2">
    <citation type="submission" date="2017-12" db="EMBL/GenBank/DDBJ databases">
        <title>Genome sequence of the Bar-tailed Godwit (Limosa lapponica baueri).</title>
        <authorList>
            <person name="Lima N.C.B."/>
            <person name="Parody-Merino A.M."/>
            <person name="Battley P.F."/>
            <person name="Fidler A.E."/>
            <person name="Prosdocimi F."/>
        </authorList>
    </citation>
    <scope>NUCLEOTIDE SEQUENCE [LARGE SCALE GENOMIC DNA]</scope>
</reference>
<feature type="region of interest" description="Disordered" evidence="1">
    <location>
        <begin position="409"/>
        <end position="441"/>
    </location>
</feature>
<dbReference type="InterPro" id="IPR028283">
    <property type="entry name" value="WASH-7_C"/>
</dbReference>
<dbReference type="GO" id="GO:0007032">
    <property type="term" value="P:endosome organization"/>
    <property type="evidence" value="ECO:0007669"/>
    <property type="project" value="TreeGrafter"/>
</dbReference>
<dbReference type="Pfam" id="PF14744">
    <property type="entry name" value="WASH-7_mid"/>
    <property type="match status" value="1"/>
</dbReference>
<dbReference type="InterPro" id="IPR028191">
    <property type="entry name" value="WASH-4_N"/>
</dbReference>
<dbReference type="PANTHER" id="PTHR31409">
    <property type="entry name" value="WASH COMPLEX SUBUNIT 4"/>
    <property type="match status" value="1"/>
</dbReference>
<feature type="domain" description="WASH complex subunit 7 central" evidence="2">
    <location>
        <begin position="90"/>
        <end position="154"/>
    </location>
</feature>
<dbReference type="PANTHER" id="PTHR31409:SF0">
    <property type="entry name" value="WASH COMPLEX SUBUNIT 4"/>
    <property type="match status" value="1"/>
</dbReference>
<dbReference type="GO" id="GO:0005768">
    <property type="term" value="C:endosome"/>
    <property type="evidence" value="ECO:0007669"/>
    <property type="project" value="TreeGrafter"/>
</dbReference>
<evidence type="ECO:0000313" key="5">
    <source>
        <dbReference type="EMBL" id="PKU37240.1"/>
    </source>
</evidence>
<feature type="domain" description="WASH complex subunit 7 C-terminal" evidence="4">
    <location>
        <begin position="236"/>
        <end position="403"/>
    </location>
</feature>
<dbReference type="Proteomes" id="UP000233556">
    <property type="component" value="Unassembled WGS sequence"/>
</dbReference>
<feature type="domain" description="WASH complex subunit 4 N-terminal" evidence="3">
    <location>
        <begin position="5"/>
        <end position="88"/>
    </location>
</feature>
<dbReference type="Pfam" id="PF14745">
    <property type="entry name" value="WASH-4_N"/>
    <property type="match status" value="1"/>
</dbReference>
<dbReference type="InterPro" id="IPR028282">
    <property type="entry name" value="WASH-7_central"/>
</dbReference>
<accession>A0A2I0TTV3</accession>
<evidence type="ECO:0000313" key="6">
    <source>
        <dbReference type="Proteomes" id="UP000233556"/>
    </source>
</evidence>
<dbReference type="GO" id="GO:0016197">
    <property type="term" value="P:endosomal transport"/>
    <property type="evidence" value="ECO:0007669"/>
    <property type="project" value="TreeGrafter"/>
</dbReference>
<dbReference type="EMBL" id="KZ507234">
    <property type="protein sequence ID" value="PKU37240.1"/>
    <property type="molecule type" value="Genomic_DNA"/>
</dbReference>
<feature type="compositionally biased region" description="Basic and acidic residues" evidence="1">
    <location>
        <begin position="409"/>
        <end position="423"/>
    </location>
</feature>
<dbReference type="InterPro" id="IPR027307">
    <property type="entry name" value="WASH7"/>
</dbReference>
<dbReference type="OrthoDB" id="10261210at2759"/>
<evidence type="ECO:0000259" key="2">
    <source>
        <dbReference type="Pfam" id="PF14744"/>
    </source>
</evidence>
<protein>
    <recommendedName>
        <fullName evidence="7">Wash complex subunit 7</fullName>
    </recommendedName>
</protein>